<keyword evidence="2" id="KW-0808">Transferase</keyword>
<evidence type="ECO:0000256" key="1">
    <source>
        <dbReference type="ARBA" id="ARBA00010990"/>
    </source>
</evidence>
<dbReference type="GO" id="GO:0019878">
    <property type="term" value="P:lysine biosynthetic process via aminoadipic acid"/>
    <property type="evidence" value="ECO:0007669"/>
    <property type="project" value="TreeGrafter"/>
</dbReference>
<dbReference type="OrthoDB" id="9808281at2"/>
<dbReference type="GO" id="GO:0000287">
    <property type="term" value="F:magnesium ion binding"/>
    <property type="evidence" value="ECO:0007669"/>
    <property type="project" value="InterPro"/>
</dbReference>
<dbReference type="GO" id="GO:0005829">
    <property type="term" value="C:cytosol"/>
    <property type="evidence" value="ECO:0007669"/>
    <property type="project" value="TreeGrafter"/>
</dbReference>
<dbReference type="Gene3D" id="3.90.470.20">
    <property type="entry name" value="4'-phosphopantetheinyl transferase domain"/>
    <property type="match status" value="2"/>
</dbReference>
<evidence type="ECO:0000256" key="2">
    <source>
        <dbReference type="ARBA" id="ARBA00022679"/>
    </source>
</evidence>
<comment type="caution">
    <text evidence="5">The sequence shown here is derived from an EMBL/GenBank/DDBJ whole genome shotgun (WGS) entry which is preliminary data.</text>
</comment>
<evidence type="ECO:0000259" key="3">
    <source>
        <dbReference type="Pfam" id="PF01648"/>
    </source>
</evidence>
<sequence>MGTLTNRFINNVNWETTAGELALPQQDEVHVWRIQISANIYRLDDLRKLLTPEEISRGDKYHQLKDRQRFVVGRGLQRIVLGKYLNQEPARLNFVLGDNKKPYLPAGDGMELHYNVSHSGNWIMLAVSQDPVGADVEFIDSVFPFDDILPEHFSANEIAYIKSLDKTNLFYKLWTRKEAFLKATGQGLGEHLRDTPSLDGEHELKANLYGAHKDWNQQSFFVADGYMASVAAVGEWWLKAFDINF</sequence>
<evidence type="ECO:0000313" key="5">
    <source>
        <dbReference type="EMBL" id="RFZ90714.1"/>
    </source>
</evidence>
<dbReference type="GO" id="GO:0008897">
    <property type="term" value="F:holo-[acyl-carrier-protein] synthase activity"/>
    <property type="evidence" value="ECO:0007669"/>
    <property type="project" value="InterPro"/>
</dbReference>
<dbReference type="RefSeq" id="WP_117392919.1">
    <property type="nucleotide sequence ID" value="NZ_QWDC01000003.1"/>
</dbReference>
<protein>
    <submittedName>
        <fullName evidence="5">Uncharacterized protein</fullName>
    </submittedName>
</protein>
<dbReference type="PANTHER" id="PTHR12215:SF10">
    <property type="entry name" value="L-AMINOADIPATE-SEMIALDEHYDE DEHYDROGENASE-PHOSPHOPANTETHEINYL TRANSFERASE"/>
    <property type="match status" value="1"/>
</dbReference>
<reference evidence="5 6" key="1">
    <citation type="submission" date="2018-08" db="EMBL/GenBank/DDBJ databases">
        <title>Mucilaginibacter sp. MYSH2.</title>
        <authorList>
            <person name="Seo T."/>
        </authorList>
    </citation>
    <scope>NUCLEOTIDE SEQUENCE [LARGE SCALE GENOMIC DNA]</scope>
    <source>
        <strain evidence="5 6">MYSH2</strain>
    </source>
</reference>
<evidence type="ECO:0000259" key="4">
    <source>
        <dbReference type="Pfam" id="PF22624"/>
    </source>
</evidence>
<organism evidence="5 6">
    <name type="scientific">Mucilaginibacter conchicola</name>
    <dbReference type="NCBI Taxonomy" id="2303333"/>
    <lineage>
        <taxon>Bacteria</taxon>
        <taxon>Pseudomonadati</taxon>
        <taxon>Bacteroidota</taxon>
        <taxon>Sphingobacteriia</taxon>
        <taxon>Sphingobacteriales</taxon>
        <taxon>Sphingobacteriaceae</taxon>
        <taxon>Mucilaginibacter</taxon>
    </lineage>
</organism>
<gene>
    <name evidence="5" type="ORF">D0C36_17285</name>
</gene>
<dbReference type="Pfam" id="PF22624">
    <property type="entry name" value="AASDHPPT_N"/>
    <property type="match status" value="1"/>
</dbReference>
<proteinExistence type="inferred from homology"/>
<evidence type="ECO:0000313" key="6">
    <source>
        <dbReference type="Proteomes" id="UP000264217"/>
    </source>
</evidence>
<accession>A0A372NP49</accession>
<dbReference type="InterPro" id="IPR008278">
    <property type="entry name" value="4-PPantetheinyl_Trfase_dom"/>
</dbReference>
<dbReference type="Proteomes" id="UP000264217">
    <property type="component" value="Unassembled WGS sequence"/>
</dbReference>
<dbReference type="InterPro" id="IPR055066">
    <property type="entry name" value="AASDHPPT_N"/>
</dbReference>
<dbReference type="InterPro" id="IPR050559">
    <property type="entry name" value="P-Pant_transferase_sf"/>
</dbReference>
<dbReference type="Pfam" id="PF01648">
    <property type="entry name" value="ACPS"/>
    <property type="match status" value="1"/>
</dbReference>
<dbReference type="InterPro" id="IPR037143">
    <property type="entry name" value="4-PPantetheinyl_Trfase_dom_sf"/>
</dbReference>
<dbReference type="AlphaFoldDB" id="A0A372NP49"/>
<dbReference type="SUPFAM" id="SSF56214">
    <property type="entry name" value="4'-phosphopantetheinyl transferase"/>
    <property type="match status" value="2"/>
</dbReference>
<dbReference type="EMBL" id="QWDC01000003">
    <property type="protein sequence ID" value="RFZ90714.1"/>
    <property type="molecule type" value="Genomic_DNA"/>
</dbReference>
<feature type="domain" description="4'-phosphopantetheinyl transferase" evidence="3">
    <location>
        <begin position="131"/>
        <end position="214"/>
    </location>
</feature>
<feature type="domain" description="4'-phosphopantetheinyl transferase N-terminal" evidence="4">
    <location>
        <begin position="47"/>
        <end position="128"/>
    </location>
</feature>
<comment type="similarity">
    <text evidence="1">Belongs to the P-Pant transferase superfamily. Gsp/Sfp/HetI/AcpT family.</text>
</comment>
<keyword evidence="6" id="KW-1185">Reference proteome</keyword>
<dbReference type="PANTHER" id="PTHR12215">
    <property type="entry name" value="PHOSPHOPANTETHEINE TRANSFERASE"/>
    <property type="match status" value="1"/>
</dbReference>
<name>A0A372NP49_9SPHI</name>